<organism evidence="5 6">
    <name type="scientific">Alicyclobacillus cycloheptanicus</name>
    <dbReference type="NCBI Taxonomy" id="1457"/>
    <lineage>
        <taxon>Bacteria</taxon>
        <taxon>Bacillati</taxon>
        <taxon>Bacillota</taxon>
        <taxon>Bacilli</taxon>
        <taxon>Bacillales</taxon>
        <taxon>Alicyclobacillaceae</taxon>
        <taxon>Alicyclobacillus</taxon>
    </lineage>
</organism>
<name>A0ABT9XJX1_9BACL</name>
<keyword evidence="6" id="KW-1185">Reference proteome</keyword>
<evidence type="ECO:0000313" key="6">
    <source>
        <dbReference type="Proteomes" id="UP001232973"/>
    </source>
</evidence>
<dbReference type="Gene3D" id="1.10.10.10">
    <property type="entry name" value="Winged helix-like DNA-binding domain superfamily/Winged helix DNA-binding domain"/>
    <property type="match status" value="1"/>
</dbReference>
<dbReference type="Proteomes" id="UP001232973">
    <property type="component" value="Unassembled WGS sequence"/>
</dbReference>
<proteinExistence type="predicted"/>
<dbReference type="EMBL" id="JAUSTP010000017">
    <property type="protein sequence ID" value="MDQ0190339.1"/>
    <property type="molecule type" value="Genomic_DNA"/>
</dbReference>
<evidence type="ECO:0000256" key="3">
    <source>
        <dbReference type="ARBA" id="ARBA00023163"/>
    </source>
</evidence>
<gene>
    <name evidence="5" type="ORF">J2S03_002203</name>
</gene>
<keyword evidence="2 5" id="KW-0238">DNA-binding</keyword>
<dbReference type="InterPro" id="IPR036390">
    <property type="entry name" value="WH_DNA-bd_sf"/>
</dbReference>
<dbReference type="SMART" id="SM00347">
    <property type="entry name" value="HTH_MARR"/>
    <property type="match status" value="1"/>
</dbReference>
<reference evidence="5 6" key="1">
    <citation type="submission" date="2023-07" db="EMBL/GenBank/DDBJ databases">
        <title>Genomic Encyclopedia of Type Strains, Phase IV (KMG-IV): sequencing the most valuable type-strain genomes for metagenomic binning, comparative biology and taxonomic classification.</title>
        <authorList>
            <person name="Goeker M."/>
        </authorList>
    </citation>
    <scope>NUCLEOTIDE SEQUENCE [LARGE SCALE GENOMIC DNA]</scope>
    <source>
        <strain evidence="5 6">DSM 4006</strain>
    </source>
</reference>
<dbReference type="PANTHER" id="PTHR42756:SF1">
    <property type="entry name" value="TRANSCRIPTIONAL REPRESSOR OF EMRAB OPERON"/>
    <property type="match status" value="1"/>
</dbReference>
<dbReference type="PROSITE" id="PS50995">
    <property type="entry name" value="HTH_MARR_2"/>
    <property type="match status" value="1"/>
</dbReference>
<evidence type="ECO:0000256" key="2">
    <source>
        <dbReference type="ARBA" id="ARBA00023125"/>
    </source>
</evidence>
<feature type="domain" description="HTH marR-type" evidence="4">
    <location>
        <begin position="5"/>
        <end position="139"/>
    </location>
</feature>
<dbReference type="PANTHER" id="PTHR42756">
    <property type="entry name" value="TRANSCRIPTIONAL REGULATOR, MARR"/>
    <property type="match status" value="1"/>
</dbReference>
<dbReference type="RefSeq" id="WP_274454659.1">
    <property type="nucleotide sequence ID" value="NZ_CP067097.1"/>
</dbReference>
<dbReference type="PRINTS" id="PR00598">
    <property type="entry name" value="HTHMARR"/>
</dbReference>
<protein>
    <submittedName>
        <fullName evidence="5">DNA-binding MarR family transcriptional regulator</fullName>
    </submittedName>
</protein>
<dbReference type="SUPFAM" id="SSF46785">
    <property type="entry name" value="Winged helix' DNA-binding domain"/>
    <property type="match status" value="1"/>
</dbReference>
<dbReference type="Pfam" id="PF01047">
    <property type="entry name" value="MarR"/>
    <property type="match status" value="1"/>
</dbReference>
<evidence type="ECO:0000313" key="5">
    <source>
        <dbReference type="EMBL" id="MDQ0190339.1"/>
    </source>
</evidence>
<comment type="caution">
    <text evidence="5">The sequence shown here is derived from an EMBL/GenBank/DDBJ whole genome shotgun (WGS) entry which is preliminary data.</text>
</comment>
<evidence type="ECO:0000256" key="1">
    <source>
        <dbReference type="ARBA" id="ARBA00023015"/>
    </source>
</evidence>
<dbReference type="InterPro" id="IPR036388">
    <property type="entry name" value="WH-like_DNA-bd_sf"/>
</dbReference>
<accession>A0ABT9XJX1</accession>
<dbReference type="InterPro" id="IPR000835">
    <property type="entry name" value="HTH_MarR-typ"/>
</dbReference>
<sequence>MAETGDEVYQQVEHYVSLLIRRADITKAIDSQILDRSAYILLGQLDTTGSQTISTLASRLLLDISTVSRQIAALESKGLVHRVPHPENTRSSLFTMTAEGQRLYNLMREKRVRRYREILADWPDEETAALARCLKRLNESIEVRAKRWLGDPQPQRGNGP</sequence>
<evidence type="ECO:0000259" key="4">
    <source>
        <dbReference type="PROSITE" id="PS50995"/>
    </source>
</evidence>
<keyword evidence="1" id="KW-0805">Transcription regulation</keyword>
<dbReference type="GO" id="GO:0003677">
    <property type="term" value="F:DNA binding"/>
    <property type="evidence" value="ECO:0007669"/>
    <property type="project" value="UniProtKB-KW"/>
</dbReference>
<keyword evidence="3" id="KW-0804">Transcription</keyword>